<evidence type="ECO:0000259" key="2">
    <source>
        <dbReference type="PROSITE" id="PS50837"/>
    </source>
</evidence>
<reference evidence="3 4" key="1">
    <citation type="submission" date="2018-06" db="EMBL/GenBank/DDBJ databases">
        <title>Fusarium incarnatum-equiseti species complex species 28.</title>
        <authorList>
            <person name="Gardiner D.M."/>
        </authorList>
    </citation>
    <scope>NUCLEOTIDE SEQUENCE [LARGE SCALE GENOMIC DNA]</scope>
    <source>
        <strain evidence="3 4">FIESC_28</strain>
    </source>
</reference>
<dbReference type="GeneID" id="41994826"/>
<dbReference type="InterPro" id="IPR007111">
    <property type="entry name" value="NACHT_NTPase"/>
</dbReference>
<feature type="domain" description="NACHT" evidence="2">
    <location>
        <begin position="234"/>
        <end position="365"/>
    </location>
</feature>
<organism evidence="3 4">
    <name type="scientific">Fusarium coffeatum</name>
    <dbReference type="NCBI Taxonomy" id="231269"/>
    <lineage>
        <taxon>Eukaryota</taxon>
        <taxon>Fungi</taxon>
        <taxon>Dikarya</taxon>
        <taxon>Ascomycota</taxon>
        <taxon>Pezizomycotina</taxon>
        <taxon>Sordariomycetes</taxon>
        <taxon>Hypocreomycetidae</taxon>
        <taxon>Hypocreales</taxon>
        <taxon>Nectriaceae</taxon>
        <taxon>Fusarium</taxon>
        <taxon>Fusarium incarnatum-equiseti species complex</taxon>
    </lineage>
</organism>
<dbReference type="PANTHER" id="PTHR10039">
    <property type="entry name" value="AMELOGENIN"/>
    <property type="match status" value="1"/>
</dbReference>
<dbReference type="InterPro" id="IPR031348">
    <property type="entry name" value="PigL_N"/>
</dbReference>
<dbReference type="Pfam" id="PF24883">
    <property type="entry name" value="NPHP3_N"/>
    <property type="match status" value="1"/>
</dbReference>
<dbReference type="Pfam" id="PF17111">
    <property type="entry name" value="PigL_N"/>
    <property type="match status" value="1"/>
</dbReference>
<protein>
    <recommendedName>
        <fullName evidence="2">NACHT domain-containing protein</fullName>
    </recommendedName>
</protein>
<dbReference type="RefSeq" id="XP_031016413.1">
    <property type="nucleotide sequence ID" value="XM_031159530.1"/>
</dbReference>
<dbReference type="InterPro" id="IPR056884">
    <property type="entry name" value="NPHP3-like_N"/>
</dbReference>
<dbReference type="OrthoDB" id="194358at2759"/>
<dbReference type="SUPFAM" id="SSF52540">
    <property type="entry name" value="P-loop containing nucleoside triphosphate hydrolases"/>
    <property type="match status" value="1"/>
</dbReference>
<comment type="caution">
    <text evidence="3">The sequence shown here is derived from an EMBL/GenBank/DDBJ whole genome shotgun (WGS) entry which is preliminary data.</text>
</comment>
<name>A0A366RSP7_9HYPO</name>
<dbReference type="AlphaFoldDB" id="A0A366RSP7"/>
<sequence>MADILGVTASIAGIISLSDTVYQHIFRYTRAVAGAKDDVKQLGQELNALSGVLRSLYALAAVLEEEEDQLYDPAMKIQHLIKCQETIEKIRKRVKKATDDFDKPARWRGLSRQLKWPFSKDETRDLVSEIAQYKGTISLAASADTLRQLQASLSLQSKYHQETKKLQTDIRNKIEITAAISLNTKKQSILDFFMGPDLNPEPILKQNIGLHQPTTGNWLLESEEVKNWFHTPGSLLWMNGIAGGGKTILATIIIREALSRNLPDCGRAFFFCDYKKEGTLSPVNILGAIARQLAIQKDDCFVCLENYHADLHPERNLSSKPDVDELRARITQMALSFSQVLIVIDGIDECQEEVRQLLLDSLRELADSSSNIGIALFSRDEIDIRMRLEKYFESVSIEAHREDIAIYVRAEMERRRISGQLMIKTESIKLEIKKELITRAHGM</sequence>
<keyword evidence="4" id="KW-1185">Reference proteome</keyword>
<dbReference type="EMBL" id="QKXC01000108">
    <property type="protein sequence ID" value="RBR20104.1"/>
    <property type="molecule type" value="Genomic_DNA"/>
</dbReference>
<accession>A0A366RSP7</accession>
<dbReference type="Gene3D" id="3.40.50.300">
    <property type="entry name" value="P-loop containing nucleotide triphosphate hydrolases"/>
    <property type="match status" value="1"/>
</dbReference>
<evidence type="ECO:0000256" key="1">
    <source>
        <dbReference type="ARBA" id="ARBA00022737"/>
    </source>
</evidence>
<dbReference type="PROSITE" id="PS50837">
    <property type="entry name" value="NACHT"/>
    <property type="match status" value="1"/>
</dbReference>
<keyword evidence="1" id="KW-0677">Repeat</keyword>
<dbReference type="Proteomes" id="UP000253153">
    <property type="component" value="Unassembled WGS sequence"/>
</dbReference>
<proteinExistence type="predicted"/>
<dbReference type="InterPro" id="IPR027417">
    <property type="entry name" value="P-loop_NTPase"/>
</dbReference>
<gene>
    <name evidence="3" type="ORF">FIESC28_05383</name>
</gene>
<evidence type="ECO:0000313" key="4">
    <source>
        <dbReference type="Proteomes" id="UP000253153"/>
    </source>
</evidence>
<evidence type="ECO:0000313" key="3">
    <source>
        <dbReference type="EMBL" id="RBR20104.1"/>
    </source>
</evidence>
<dbReference type="PANTHER" id="PTHR10039:SF16">
    <property type="entry name" value="GPI INOSITOL-DEACYLASE"/>
    <property type="match status" value="1"/>
</dbReference>